<reference evidence="4 5" key="1">
    <citation type="submission" date="2017-05" db="EMBL/GenBank/DDBJ databases">
        <title>Complete and WGS of Bordetella genogroups.</title>
        <authorList>
            <person name="Spilker T."/>
            <person name="LiPuma J."/>
        </authorList>
    </citation>
    <scope>NUCLEOTIDE SEQUENCE [LARGE SCALE GENOMIC DNA]</scope>
    <source>
        <strain evidence="4 5">AU10456</strain>
    </source>
</reference>
<dbReference type="Pfam" id="PF00342">
    <property type="entry name" value="PGI"/>
    <property type="match status" value="1"/>
</dbReference>
<dbReference type="InterPro" id="IPR001672">
    <property type="entry name" value="G6P_Isomerase"/>
</dbReference>
<evidence type="ECO:0000313" key="4">
    <source>
        <dbReference type="EMBL" id="OZI46558.1"/>
    </source>
</evidence>
<gene>
    <name evidence="4" type="ORF">CAL25_17780</name>
</gene>
<dbReference type="GO" id="GO:0097367">
    <property type="term" value="F:carbohydrate derivative binding"/>
    <property type="evidence" value="ECO:0007669"/>
    <property type="project" value="InterPro"/>
</dbReference>
<dbReference type="OrthoDB" id="140919at2"/>
<dbReference type="EMBL" id="NEVP01000011">
    <property type="protein sequence ID" value="OZI46558.1"/>
    <property type="molecule type" value="Genomic_DNA"/>
</dbReference>
<dbReference type="RefSeq" id="WP_094802308.1">
    <property type="nucleotide sequence ID" value="NZ_NEVP01000011.1"/>
</dbReference>
<dbReference type="GO" id="GO:0004347">
    <property type="term" value="F:glucose-6-phosphate isomerase activity"/>
    <property type="evidence" value="ECO:0007669"/>
    <property type="project" value="InterPro"/>
</dbReference>
<evidence type="ECO:0000313" key="5">
    <source>
        <dbReference type="Proteomes" id="UP000216913"/>
    </source>
</evidence>
<accession>A0A261TA98</accession>
<dbReference type="PROSITE" id="PS51463">
    <property type="entry name" value="P_GLUCOSE_ISOMERASE_3"/>
    <property type="match status" value="1"/>
</dbReference>
<organism evidence="4 5">
    <name type="scientific">Bordetella genomosp. 5</name>
    <dbReference type="NCBI Taxonomy" id="1395608"/>
    <lineage>
        <taxon>Bacteria</taxon>
        <taxon>Pseudomonadati</taxon>
        <taxon>Pseudomonadota</taxon>
        <taxon>Betaproteobacteria</taxon>
        <taxon>Burkholderiales</taxon>
        <taxon>Alcaligenaceae</taxon>
        <taxon>Bordetella</taxon>
    </lineage>
</organism>
<dbReference type="GO" id="GO:0051156">
    <property type="term" value="P:glucose 6-phosphate metabolic process"/>
    <property type="evidence" value="ECO:0007669"/>
    <property type="project" value="TreeGrafter"/>
</dbReference>
<dbReference type="InterPro" id="IPR046348">
    <property type="entry name" value="SIS_dom_sf"/>
</dbReference>
<dbReference type="GO" id="GO:0006096">
    <property type="term" value="P:glycolytic process"/>
    <property type="evidence" value="ECO:0007669"/>
    <property type="project" value="UniProtKB-KW"/>
</dbReference>
<dbReference type="GO" id="GO:0048029">
    <property type="term" value="F:monosaccharide binding"/>
    <property type="evidence" value="ECO:0007669"/>
    <property type="project" value="TreeGrafter"/>
</dbReference>
<sequence>MSHQEDIQRVPACWSHFLRAAHGASLDSRMLRVLEPAGISVDLALQPGSPALTMAGLGLLAACGIENADGSGRCAPALPRATTALRSAEGTAPVGTAPVGTAPEGELLARLRAWVELADARLDARHVLLLGEGSLDCGLRSVLHALSDQMSRRRLHCAGPCGGGFGSGADARHAVVVLGSHSFSDARTRLELEQARDWLRRAGVADPAARIVAVTADPAAARAAGIASAQIFVVPPELPPRHAWWALVPLVLGLCGGWTLWLQLCAGAAAMDQHVAQAPLLRNAPVQMALASLARAGARGGATWHIAVCGQALAMIPNYVQQLNMGDPAGLAAGPVVWSLPPAVTASGWLERHPEGAPVDFVALLDDPRASGTHGAELAECLAERRLLSLRQPVRPSTLIMLPRPDARSLGALLALYEHHNTLFESVLGRVHGCDGAGPVRRRLAAEIERQLGVPARAGAVDWHHDASTGYWIDRYRHTAAAARG</sequence>
<dbReference type="GO" id="GO:0006094">
    <property type="term" value="P:gluconeogenesis"/>
    <property type="evidence" value="ECO:0007669"/>
    <property type="project" value="UniProtKB-KW"/>
</dbReference>
<dbReference type="AlphaFoldDB" id="A0A261TA98"/>
<keyword evidence="3" id="KW-0413">Isomerase</keyword>
<dbReference type="PANTHER" id="PTHR11469">
    <property type="entry name" value="GLUCOSE-6-PHOSPHATE ISOMERASE"/>
    <property type="match status" value="1"/>
</dbReference>
<protein>
    <recommendedName>
        <fullName evidence="6">Glucose-6-phosphate isomerase</fullName>
    </recommendedName>
</protein>
<dbReference type="Proteomes" id="UP000216913">
    <property type="component" value="Unassembled WGS sequence"/>
</dbReference>
<dbReference type="Gene3D" id="3.40.50.10490">
    <property type="entry name" value="Glucose-6-phosphate isomerase like protein, domain 1"/>
    <property type="match status" value="2"/>
</dbReference>
<evidence type="ECO:0008006" key="6">
    <source>
        <dbReference type="Google" id="ProtNLM"/>
    </source>
</evidence>
<name>A0A261TA98_9BORD</name>
<evidence type="ECO:0000256" key="3">
    <source>
        <dbReference type="ARBA" id="ARBA00023235"/>
    </source>
</evidence>
<evidence type="ECO:0000256" key="1">
    <source>
        <dbReference type="ARBA" id="ARBA00022432"/>
    </source>
</evidence>
<keyword evidence="5" id="KW-1185">Reference proteome</keyword>
<keyword evidence="2" id="KW-0324">Glycolysis</keyword>
<comment type="caution">
    <text evidence="4">The sequence shown here is derived from an EMBL/GenBank/DDBJ whole genome shotgun (WGS) entry which is preliminary data.</text>
</comment>
<dbReference type="SUPFAM" id="SSF53697">
    <property type="entry name" value="SIS domain"/>
    <property type="match status" value="1"/>
</dbReference>
<proteinExistence type="predicted"/>
<dbReference type="PANTHER" id="PTHR11469:SF1">
    <property type="entry name" value="GLUCOSE-6-PHOSPHATE ISOMERASE"/>
    <property type="match status" value="1"/>
</dbReference>
<keyword evidence="1" id="KW-0312">Gluconeogenesis</keyword>
<evidence type="ECO:0000256" key="2">
    <source>
        <dbReference type="ARBA" id="ARBA00023152"/>
    </source>
</evidence>
<dbReference type="GO" id="GO:0005829">
    <property type="term" value="C:cytosol"/>
    <property type="evidence" value="ECO:0007669"/>
    <property type="project" value="TreeGrafter"/>
</dbReference>